<dbReference type="InterPro" id="IPR036390">
    <property type="entry name" value="WH_DNA-bd_sf"/>
</dbReference>
<keyword evidence="3" id="KW-0804">Transcription</keyword>
<sequence>MDIHSCINFILSNTQNAVNNYFKRELQEYDITPSQYALLQCLCTQDGLTPSQLAQELRLDTSSITGILSRLEKKGLIDRVYNQEDRRSVSIHLREEGRSLWSQVDRVIDEANAKITNGLDPEHYAQFLSALSMIERNTIAE</sequence>
<name>A0A810Q861_9FIRM</name>
<dbReference type="InterPro" id="IPR036388">
    <property type="entry name" value="WH-like_DNA-bd_sf"/>
</dbReference>
<dbReference type="KEGG" id="pfaa:MM59RIKEN_01440"/>
<dbReference type="Proteomes" id="UP000679848">
    <property type="component" value="Chromosome"/>
</dbReference>
<protein>
    <submittedName>
        <fullName evidence="5">Transcriptional regulator</fullName>
    </submittedName>
</protein>
<evidence type="ECO:0000313" key="6">
    <source>
        <dbReference type="Proteomes" id="UP000679848"/>
    </source>
</evidence>
<evidence type="ECO:0000256" key="2">
    <source>
        <dbReference type="ARBA" id="ARBA00023125"/>
    </source>
</evidence>
<dbReference type="GO" id="GO:0003677">
    <property type="term" value="F:DNA binding"/>
    <property type="evidence" value="ECO:0007669"/>
    <property type="project" value="UniProtKB-KW"/>
</dbReference>
<evidence type="ECO:0000259" key="4">
    <source>
        <dbReference type="PROSITE" id="PS50995"/>
    </source>
</evidence>
<dbReference type="InterPro" id="IPR000835">
    <property type="entry name" value="HTH_MarR-typ"/>
</dbReference>
<dbReference type="PRINTS" id="PR00598">
    <property type="entry name" value="HTHMARR"/>
</dbReference>
<accession>A0A810Q861</accession>
<keyword evidence="2" id="KW-0238">DNA-binding</keyword>
<dbReference type="SUPFAM" id="SSF46785">
    <property type="entry name" value="Winged helix' DNA-binding domain"/>
    <property type="match status" value="1"/>
</dbReference>
<dbReference type="PANTHER" id="PTHR42756:SF1">
    <property type="entry name" value="TRANSCRIPTIONAL REPRESSOR OF EMRAB OPERON"/>
    <property type="match status" value="1"/>
</dbReference>
<dbReference type="PANTHER" id="PTHR42756">
    <property type="entry name" value="TRANSCRIPTIONAL REGULATOR, MARR"/>
    <property type="match status" value="1"/>
</dbReference>
<dbReference type="GO" id="GO:0003700">
    <property type="term" value="F:DNA-binding transcription factor activity"/>
    <property type="evidence" value="ECO:0007669"/>
    <property type="project" value="InterPro"/>
</dbReference>
<dbReference type="EMBL" id="AP023420">
    <property type="protein sequence ID" value="BCK82825.1"/>
    <property type="molecule type" value="Genomic_DNA"/>
</dbReference>
<evidence type="ECO:0000313" key="5">
    <source>
        <dbReference type="EMBL" id="BCK82825.1"/>
    </source>
</evidence>
<dbReference type="RefSeq" id="WP_187032518.1">
    <property type="nucleotide sequence ID" value="NZ_AP023420.1"/>
</dbReference>
<evidence type="ECO:0000256" key="3">
    <source>
        <dbReference type="ARBA" id="ARBA00023163"/>
    </source>
</evidence>
<dbReference type="Gene3D" id="1.10.10.10">
    <property type="entry name" value="Winged helix-like DNA-binding domain superfamily/Winged helix DNA-binding domain"/>
    <property type="match status" value="1"/>
</dbReference>
<keyword evidence="1" id="KW-0805">Transcription regulation</keyword>
<organism evidence="5 6">
    <name type="scientific">Pusillibacter faecalis</name>
    <dbReference type="NCBI Taxonomy" id="2714358"/>
    <lineage>
        <taxon>Bacteria</taxon>
        <taxon>Bacillati</taxon>
        <taxon>Bacillota</taxon>
        <taxon>Clostridia</taxon>
        <taxon>Eubacteriales</taxon>
        <taxon>Oscillospiraceae</taxon>
        <taxon>Pusillibacter</taxon>
    </lineage>
</organism>
<dbReference type="SMART" id="SM00347">
    <property type="entry name" value="HTH_MARR"/>
    <property type="match status" value="1"/>
</dbReference>
<keyword evidence="6" id="KW-1185">Reference proteome</keyword>
<dbReference type="AlphaFoldDB" id="A0A810Q861"/>
<proteinExistence type="predicted"/>
<reference evidence="5" key="1">
    <citation type="submission" date="2020-09" db="EMBL/GenBank/DDBJ databases">
        <title>New species isolated from human feces.</title>
        <authorList>
            <person name="Kitahara M."/>
            <person name="Shigeno Y."/>
            <person name="Shime M."/>
            <person name="Matsumoto Y."/>
            <person name="Nakamura S."/>
            <person name="Motooka D."/>
            <person name="Fukuoka S."/>
            <person name="Nishikawa H."/>
            <person name="Benno Y."/>
        </authorList>
    </citation>
    <scope>NUCLEOTIDE SEQUENCE</scope>
    <source>
        <strain evidence="5">MM59</strain>
    </source>
</reference>
<dbReference type="PROSITE" id="PS50995">
    <property type="entry name" value="HTH_MARR_2"/>
    <property type="match status" value="1"/>
</dbReference>
<dbReference type="Pfam" id="PF01047">
    <property type="entry name" value="MarR"/>
    <property type="match status" value="1"/>
</dbReference>
<feature type="domain" description="HTH marR-type" evidence="4">
    <location>
        <begin position="4"/>
        <end position="136"/>
    </location>
</feature>
<gene>
    <name evidence="5" type="ORF">MM59RIKEN_01440</name>
</gene>
<evidence type="ECO:0000256" key="1">
    <source>
        <dbReference type="ARBA" id="ARBA00023015"/>
    </source>
</evidence>